<keyword evidence="1" id="KW-0812">Transmembrane</keyword>
<evidence type="ECO:0000313" key="2">
    <source>
        <dbReference type="EMBL" id="PIY72335.1"/>
    </source>
</evidence>
<organism evidence="2 3">
    <name type="scientific">Candidatus Roizmanbacteria bacterium CG_4_10_14_0_8_um_filter_33_9</name>
    <dbReference type="NCBI Taxonomy" id="1974826"/>
    <lineage>
        <taxon>Bacteria</taxon>
        <taxon>Candidatus Roizmaniibacteriota</taxon>
    </lineage>
</organism>
<protein>
    <submittedName>
        <fullName evidence="2">Uncharacterized protein</fullName>
    </submittedName>
</protein>
<keyword evidence="1" id="KW-0472">Membrane</keyword>
<dbReference type="Proteomes" id="UP000229401">
    <property type="component" value="Unassembled WGS sequence"/>
</dbReference>
<evidence type="ECO:0000313" key="3">
    <source>
        <dbReference type="Proteomes" id="UP000229401"/>
    </source>
</evidence>
<keyword evidence="1" id="KW-1133">Transmembrane helix</keyword>
<feature type="transmembrane region" description="Helical" evidence="1">
    <location>
        <begin position="35"/>
        <end position="52"/>
    </location>
</feature>
<name>A0A2M7QK19_9BACT</name>
<sequence>MGTLEKIEKEIEQIKLRNERVEIDKAWETSGTRKLFLIIFTYLSIGIYMWVIGVNEPWLNAVIPSIGFLLSTLTLPFIKKYWKQHMYKDI</sequence>
<dbReference type="EMBL" id="PFLI01000054">
    <property type="protein sequence ID" value="PIY72335.1"/>
    <property type="molecule type" value="Genomic_DNA"/>
</dbReference>
<reference evidence="3" key="1">
    <citation type="submission" date="2017-09" db="EMBL/GenBank/DDBJ databases">
        <title>Depth-based differentiation of microbial function through sediment-hosted aquifers and enrichment of novel symbionts in the deep terrestrial subsurface.</title>
        <authorList>
            <person name="Probst A.J."/>
            <person name="Ladd B."/>
            <person name="Jarett J.K."/>
            <person name="Geller-Mcgrath D.E."/>
            <person name="Sieber C.M.K."/>
            <person name="Emerson J.B."/>
            <person name="Anantharaman K."/>
            <person name="Thomas B.C."/>
            <person name="Malmstrom R."/>
            <person name="Stieglmeier M."/>
            <person name="Klingl A."/>
            <person name="Woyke T."/>
            <person name="Ryan C.M."/>
            <person name="Banfield J.F."/>
        </authorList>
    </citation>
    <scope>NUCLEOTIDE SEQUENCE [LARGE SCALE GENOMIC DNA]</scope>
</reference>
<accession>A0A2M7QK19</accession>
<proteinExistence type="predicted"/>
<feature type="transmembrane region" description="Helical" evidence="1">
    <location>
        <begin position="58"/>
        <end position="78"/>
    </location>
</feature>
<dbReference type="AlphaFoldDB" id="A0A2M7QK19"/>
<evidence type="ECO:0000256" key="1">
    <source>
        <dbReference type="SAM" id="Phobius"/>
    </source>
</evidence>
<comment type="caution">
    <text evidence="2">The sequence shown here is derived from an EMBL/GenBank/DDBJ whole genome shotgun (WGS) entry which is preliminary data.</text>
</comment>
<gene>
    <name evidence="2" type="ORF">COY87_01500</name>
</gene>